<proteinExistence type="predicted"/>
<evidence type="ECO:0000313" key="1">
    <source>
        <dbReference type="EnsemblMetazoa" id="RPRC004807-PA"/>
    </source>
</evidence>
<dbReference type="HOGENOM" id="CLU_2352646_0_0_1"/>
<evidence type="ECO:0000313" key="2">
    <source>
        <dbReference type="Proteomes" id="UP000015103"/>
    </source>
</evidence>
<reference evidence="1" key="1">
    <citation type="submission" date="2015-05" db="UniProtKB">
        <authorList>
            <consortium name="EnsemblMetazoa"/>
        </authorList>
    </citation>
    <scope>IDENTIFICATION</scope>
</reference>
<organism evidence="1 2">
    <name type="scientific">Rhodnius prolixus</name>
    <name type="common">Triatomid bug</name>
    <dbReference type="NCBI Taxonomy" id="13249"/>
    <lineage>
        <taxon>Eukaryota</taxon>
        <taxon>Metazoa</taxon>
        <taxon>Ecdysozoa</taxon>
        <taxon>Arthropoda</taxon>
        <taxon>Hexapoda</taxon>
        <taxon>Insecta</taxon>
        <taxon>Pterygota</taxon>
        <taxon>Neoptera</taxon>
        <taxon>Paraneoptera</taxon>
        <taxon>Hemiptera</taxon>
        <taxon>Heteroptera</taxon>
        <taxon>Panheteroptera</taxon>
        <taxon>Cimicomorpha</taxon>
        <taxon>Reduviidae</taxon>
        <taxon>Triatominae</taxon>
        <taxon>Rhodnius</taxon>
    </lineage>
</organism>
<dbReference type="InParanoid" id="T1HL83"/>
<dbReference type="Proteomes" id="UP000015103">
    <property type="component" value="Unassembled WGS sequence"/>
</dbReference>
<dbReference type="AlphaFoldDB" id="T1HL83"/>
<dbReference type="EMBL" id="ACPB03003766">
    <property type="status" value="NOT_ANNOTATED_CDS"/>
    <property type="molecule type" value="Genomic_DNA"/>
</dbReference>
<name>T1HL83_RHOPR</name>
<accession>T1HL83</accession>
<sequence length="97" mass="11217">LFSLSSFFQANVLRVCDEELNTIEDFVTSDFFPRLVCKLHGKQAQNVRSIECAFNFFKGTYLDIIINYELSISQLQIYSTTSTHLTSICISQRKHEL</sequence>
<keyword evidence="2" id="KW-1185">Reference proteome</keyword>
<protein>
    <submittedName>
        <fullName evidence="1">Uncharacterized protein</fullName>
    </submittedName>
</protein>
<dbReference type="EnsemblMetazoa" id="RPRC004807-RA">
    <property type="protein sequence ID" value="RPRC004807-PA"/>
    <property type="gene ID" value="RPRC004807"/>
</dbReference>
<dbReference type="VEuPathDB" id="VectorBase:RPRC004807"/>